<evidence type="ECO:0000313" key="1">
    <source>
        <dbReference type="EMBL" id="KAH9480553.1"/>
    </source>
</evidence>
<evidence type="ECO:0000313" key="2">
    <source>
        <dbReference type="Proteomes" id="UP000664032"/>
    </source>
</evidence>
<accession>A0ACB8GYE9</accession>
<sequence length="238" mass="25559">MSPSSVNVSGIAPTTTKAQLNDFFTISSIDYEEKGNTAIISFEKPNAAKTALMLNGGALDGATLTVTSDVAHHDEDHTSSGPHVEQSDKPRAGIAAEYLARGYKLSDHILQRAIEIDEKQGISSNFLNYFHSLDKSVGERALGPDQTVTAKLQATVDSAAQQARAVDEQRGISKAAHDYYQRAITSPFGQKVKAFYTQTSKQVLDIHEEARRIADQEKAQAASAAGSDSKAHSTPVVN</sequence>
<dbReference type="EMBL" id="JAFIQS020000006">
    <property type="protein sequence ID" value="KAH9480553.1"/>
    <property type="molecule type" value="Genomic_DNA"/>
</dbReference>
<name>A0ACB8GYE9_PSICU</name>
<keyword evidence="2" id="KW-1185">Reference proteome</keyword>
<comment type="caution">
    <text evidence="1">The sequence shown here is derived from an EMBL/GenBank/DDBJ whole genome shotgun (WGS) entry which is preliminary data.</text>
</comment>
<organism evidence="1 2">
    <name type="scientific">Psilocybe cubensis</name>
    <name type="common">Psychedelic mushroom</name>
    <name type="synonym">Stropharia cubensis</name>
    <dbReference type="NCBI Taxonomy" id="181762"/>
    <lineage>
        <taxon>Eukaryota</taxon>
        <taxon>Fungi</taxon>
        <taxon>Dikarya</taxon>
        <taxon>Basidiomycota</taxon>
        <taxon>Agaricomycotina</taxon>
        <taxon>Agaricomycetes</taxon>
        <taxon>Agaricomycetidae</taxon>
        <taxon>Agaricales</taxon>
        <taxon>Agaricineae</taxon>
        <taxon>Strophariaceae</taxon>
        <taxon>Psilocybe</taxon>
    </lineage>
</organism>
<proteinExistence type="predicted"/>
<reference evidence="1" key="1">
    <citation type="submission" date="2021-10" db="EMBL/GenBank/DDBJ databases">
        <title>Psilocybe cubensis genome.</title>
        <authorList>
            <person name="Mckernan K.J."/>
            <person name="Crawford S."/>
            <person name="Trippe A."/>
            <person name="Kane L.T."/>
            <person name="Mclaughlin S."/>
        </authorList>
    </citation>
    <scope>NUCLEOTIDE SEQUENCE</scope>
    <source>
        <strain evidence="1">MGC-MH-2018</strain>
    </source>
</reference>
<gene>
    <name evidence="1" type="ORF">JR316_0007153</name>
</gene>
<dbReference type="Proteomes" id="UP000664032">
    <property type="component" value="Unassembled WGS sequence"/>
</dbReference>
<protein>
    <submittedName>
        <fullName evidence="1">Protein vip1</fullName>
    </submittedName>
</protein>